<evidence type="ECO:0000256" key="2">
    <source>
        <dbReference type="ARBA" id="ARBA00022688"/>
    </source>
</evidence>
<name>A0A179CVY7_BIBTR</name>
<dbReference type="GO" id="GO:0008813">
    <property type="term" value="F:chorismate lyase activity"/>
    <property type="evidence" value="ECO:0007669"/>
    <property type="project" value="InterPro"/>
</dbReference>
<keyword evidence="1" id="KW-0963">Cytoplasm</keyword>
<dbReference type="InterPro" id="IPR007440">
    <property type="entry name" value="Chorismate--pyruvate_lyase"/>
</dbReference>
<dbReference type="EMBL" id="JACI01000002">
    <property type="protein sequence ID" value="OAQ14064.1"/>
    <property type="molecule type" value="Genomic_DNA"/>
</dbReference>
<dbReference type="GO" id="GO:0005829">
    <property type="term" value="C:cytosol"/>
    <property type="evidence" value="ECO:0007669"/>
    <property type="project" value="TreeGrafter"/>
</dbReference>
<dbReference type="Pfam" id="PF04345">
    <property type="entry name" value="Chor_lyase"/>
    <property type="match status" value="1"/>
</dbReference>
<evidence type="ECO:0000313" key="5">
    <source>
        <dbReference type="Proteomes" id="UP000078358"/>
    </source>
</evidence>
<protein>
    <submittedName>
        <fullName evidence="4">4-hydroxybenzoate synthetase</fullName>
    </submittedName>
</protein>
<dbReference type="PANTHER" id="PTHR38683">
    <property type="entry name" value="CHORISMATE PYRUVATE-LYASE"/>
    <property type="match status" value="1"/>
</dbReference>
<dbReference type="Gene3D" id="3.40.1410.10">
    <property type="entry name" value="Chorismate lyase-like"/>
    <property type="match status" value="1"/>
</dbReference>
<proteinExistence type="predicted"/>
<organism evidence="4 5">
    <name type="scientific">Bibersteinia trehalosi Y31</name>
    <dbReference type="NCBI Taxonomy" id="1261658"/>
    <lineage>
        <taxon>Bacteria</taxon>
        <taxon>Pseudomonadati</taxon>
        <taxon>Pseudomonadota</taxon>
        <taxon>Gammaproteobacteria</taxon>
        <taxon>Pasteurellales</taxon>
        <taxon>Pasteurellaceae</taxon>
        <taxon>Bibersteinia</taxon>
    </lineage>
</organism>
<dbReference type="AlphaFoldDB" id="A0A179CVY7"/>
<evidence type="ECO:0000256" key="1">
    <source>
        <dbReference type="ARBA" id="ARBA00022490"/>
    </source>
</evidence>
<evidence type="ECO:0000256" key="3">
    <source>
        <dbReference type="ARBA" id="ARBA00023239"/>
    </source>
</evidence>
<dbReference type="RefSeq" id="WP_064318582.1">
    <property type="nucleotide sequence ID" value="NZ_JACI01000002.1"/>
</dbReference>
<reference evidence="4 5" key="1">
    <citation type="submission" date="2014-01" db="EMBL/GenBank/DDBJ databases">
        <authorList>
            <person name="Zuccon D."/>
        </authorList>
    </citation>
    <scope>NUCLEOTIDE SEQUENCE [LARGE SCALE GENOMIC DNA]</scope>
    <source>
        <strain evidence="4 5">Y31</strain>
    </source>
</reference>
<gene>
    <name evidence="4" type="ORF">F480_06615</name>
</gene>
<evidence type="ECO:0000313" key="4">
    <source>
        <dbReference type="EMBL" id="OAQ14064.1"/>
    </source>
</evidence>
<accession>A0A179CVY7</accession>
<comment type="caution">
    <text evidence="4">The sequence shown here is derived from an EMBL/GenBank/DDBJ whole genome shotgun (WGS) entry which is preliminary data.</text>
</comment>
<dbReference type="GO" id="GO:0006744">
    <property type="term" value="P:ubiquinone biosynthetic process"/>
    <property type="evidence" value="ECO:0007669"/>
    <property type="project" value="UniProtKB-KW"/>
</dbReference>
<keyword evidence="2" id="KW-0831">Ubiquinone biosynthesis</keyword>
<sequence>MSPQDLRLYRSLLSCPAWQQHKNNLPVEVAKWLLHTSSLTEKLQGVCHCFQVEVLQEGWQHIAQRGLCWVREVVLKCGTTEWIFAQTILPQATIDNVAQPVLTLGEKAIGLWLFPQNPKRISLEWQRKNSLYARRSELLLKGYPIEIKELFLRDFPFAYETNHSAV</sequence>
<keyword evidence="3" id="KW-0456">Lyase</keyword>
<dbReference type="SUPFAM" id="SSF64288">
    <property type="entry name" value="Chorismate lyase-like"/>
    <property type="match status" value="1"/>
</dbReference>
<dbReference type="Proteomes" id="UP000078358">
    <property type="component" value="Unassembled WGS sequence"/>
</dbReference>
<dbReference type="PATRIC" id="fig|1261658.3.peg.1314"/>
<dbReference type="PANTHER" id="PTHR38683:SF1">
    <property type="entry name" value="CHORISMATE PYRUVATE-LYASE"/>
    <property type="match status" value="1"/>
</dbReference>
<dbReference type="InterPro" id="IPR028978">
    <property type="entry name" value="Chorismate_lyase_/UTRA_dom_sf"/>
</dbReference>